<sequence length="425" mass="47963">MHQPYDTRKLYWENSFLTDFKAKVTEIEATGDSTGPFRVQLNQTAFYPEGGGQPADQGWLNDFRVIHVESKDEKVWHILSTDNDCTIHTGDMVIGKIDWIRRFDHMQQHLGQHLLSAVLYNDWNANTIGFHLGENTVTIDLDRNQFHSDDYHKIENTVNQLIFKNLPVTTRLISTEEYNRLKLRKTPELTDPVRIVAIEGVDCSACSGTHPSMTGSVGPVKILKAEAYKRGTRITFVCGQRALSHFQLMQQELDHCSTLLSVGRYQIPTALTSHLQDHQQLKKSFKNLQTEWCHLESQRLMTSAISFGHYRVIRQIYASLDAHQLQSIANALKSETDSVALLATTSPSLRFIFINTTDITGFSIKDLMMSHVHHIEGKGGGNAISAQGGGTHTAGLPLMFDALEADIRKWMHKAPLEARETPTVK</sequence>
<dbReference type="SUPFAM" id="SSF50447">
    <property type="entry name" value="Translation proteins"/>
    <property type="match status" value="1"/>
</dbReference>
<dbReference type="SUPFAM" id="SSF55186">
    <property type="entry name" value="ThrRS/AlaRS common domain"/>
    <property type="match status" value="1"/>
</dbReference>
<dbReference type="GO" id="GO:0004813">
    <property type="term" value="F:alanine-tRNA ligase activity"/>
    <property type="evidence" value="ECO:0007669"/>
    <property type="project" value="InterPro"/>
</dbReference>
<gene>
    <name evidence="6" type="ORF">SAMN06296020_101258</name>
</gene>
<dbReference type="InterPro" id="IPR018165">
    <property type="entry name" value="Ala-tRNA-synth_IIc_core"/>
</dbReference>
<dbReference type="InterPro" id="IPR051335">
    <property type="entry name" value="Alanyl-tRNA_Editing_Enzymes"/>
</dbReference>
<dbReference type="Pfam" id="PF07973">
    <property type="entry name" value="tRNA_SAD"/>
    <property type="match status" value="1"/>
</dbReference>
<dbReference type="GO" id="GO:0003676">
    <property type="term" value="F:nucleic acid binding"/>
    <property type="evidence" value="ECO:0007669"/>
    <property type="project" value="InterPro"/>
</dbReference>
<dbReference type="GO" id="GO:0005737">
    <property type="term" value="C:cytoplasm"/>
    <property type="evidence" value="ECO:0007669"/>
    <property type="project" value="UniProtKB-SubCell"/>
</dbReference>
<evidence type="ECO:0000259" key="5">
    <source>
        <dbReference type="PROSITE" id="PS50860"/>
    </source>
</evidence>
<proteinExistence type="predicted"/>
<dbReference type="InterPro" id="IPR003156">
    <property type="entry name" value="DHHA1_dom"/>
</dbReference>
<dbReference type="EMBL" id="FXUF01000001">
    <property type="protein sequence ID" value="SMP39671.1"/>
    <property type="molecule type" value="Genomic_DNA"/>
</dbReference>
<comment type="subcellular location">
    <subcellularLocation>
        <location evidence="2">Cytoplasm</location>
    </subcellularLocation>
</comment>
<keyword evidence="4" id="KW-0862">Zinc</keyword>
<dbReference type="Gene3D" id="3.10.310.40">
    <property type="match status" value="1"/>
</dbReference>
<dbReference type="InterPro" id="IPR009000">
    <property type="entry name" value="Transl_B-barrel_sf"/>
</dbReference>
<dbReference type="SMART" id="SM00863">
    <property type="entry name" value="tRNA_SAD"/>
    <property type="match status" value="1"/>
</dbReference>
<dbReference type="GO" id="GO:0046872">
    <property type="term" value="F:metal ion binding"/>
    <property type="evidence" value="ECO:0007669"/>
    <property type="project" value="UniProtKB-KW"/>
</dbReference>
<name>A0AA45WTL3_9CLOT</name>
<dbReference type="Pfam" id="PF02272">
    <property type="entry name" value="DHHA1"/>
    <property type="match status" value="1"/>
</dbReference>
<evidence type="ECO:0000256" key="2">
    <source>
        <dbReference type="ARBA" id="ARBA00004496"/>
    </source>
</evidence>
<comment type="cofactor">
    <cofactor evidence="1">
        <name>Zn(2+)</name>
        <dbReference type="ChEBI" id="CHEBI:29105"/>
    </cofactor>
</comment>
<dbReference type="GO" id="GO:0005524">
    <property type="term" value="F:ATP binding"/>
    <property type="evidence" value="ECO:0007669"/>
    <property type="project" value="InterPro"/>
</dbReference>
<dbReference type="Proteomes" id="UP001158066">
    <property type="component" value="Unassembled WGS sequence"/>
</dbReference>
<dbReference type="Gene3D" id="3.30.980.10">
    <property type="entry name" value="Threonyl-trna Synthetase, Chain A, domain 2"/>
    <property type="match status" value="1"/>
</dbReference>
<dbReference type="InterPro" id="IPR018164">
    <property type="entry name" value="Ala-tRNA-synth_IIc_N"/>
</dbReference>
<dbReference type="InterPro" id="IPR012947">
    <property type="entry name" value="tRNA_SAD"/>
</dbReference>
<accession>A0AA45WTL3</accession>
<keyword evidence="3" id="KW-0479">Metal-binding</keyword>
<dbReference type="AlphaFoldDB" id="A0AA45WTL3"/>
<evidence type="ECO:0000256" key="3">
    <source>
        <dbReference type="ARBA" id="ARBA00022723"/>
    </source>
</evidence>
<dbReference type="Pfam" id="PF01411">
    <property type="entry name" value="tRNA-synt_2c"/>
    <property type="match status" value="1"/>
</dbReference>
<organism evidence="6 7">
    <name type="scientific">Anoxynatronum buryatiense</name>
    <dbReference type="NCBI Taxonomy" id="489973"/>
    <lineage>
        <taxon>Bacteria</taxon>
        <taxon>Bacillati</taxon>
        <taxon>Bacillota</taxon>
        <taxon>Clostridia</taxon>
        <taxon>Eubacteriales</taxon>
        <taxon>Clostridiaceae</taxon>
        <taxon>Anoxynatronum</taxon>
    </lineage>
</organism>
<dbReference type="RefSeq" id="WP_283407617.1">
    <property type="nucleotide sequence ID" value="NZ_FXUF01000001.1"/>
</dbReference>
<evidence type="ECO:0000313" key="6">
    <source>
        <dbReference type="EMBL" id="SMP39671.1"/>
    </source>
</evidence>
<feature type="domain" description="Alanyl-transfer RNA synthetases family profile" evidence="5">
    <location>
        <begin position="1"/>
        <end position="248"/>
    </location>
</feature>
<dbReference type="PANTHER" id="PTHR43462">
    <property type="entry name" value="ALANYL-TRNA EDITING PROTEIN"/>
    <property type="match status" value="1"/>
</dbReference>
<comment type="caution">
    <text evidence="6">The sequence shown here is derived from an EMBL/GenBank/DDBJ whole genome shotgun (WGS) entry which is preliminary data.</text>
</comment>
<protein>
    <submittedName>
        <fullName evidence="6">Alanyl-tRNA synthetase</fullName>
    </submittedName>
</protein>
<dbReference type="GO" id="GO:0002161">
    <property type="term" value="F:aminoacyl-tRNA deacylase activity"/>
    <property type="evidence" value="ECO:0007669"/>
    <property type="project" value="UniProtKB-ARBA"/>
</dbReference>
<evidence type="ECO:0000256" key="4">
    <source>
        <dbReference type="ARBA" id="ARBA00022833"/>
    </source>
</evidence>
<evidence type="ECO:0000313" key="7">
    <source>
        <dbReference type="Proteomes" id="UP001158066"/>
    </source>
</evidence>
<reference evidence="6" key="1">
    <citation type="submission" date="2017-05" db="EMBL/GenBank/DDBJ databases">
        <authorList>
            <person name="Varghese N."/>
            <person name="Submissions S."/>
        </authorList>
    </citation>
    <scope>NUCLEOTIDE SEQUENCE</scope>
    <source>
        <strain evidence="6">Su22</strain>
    </source>
</reference>
<evidence type="ECO:0000256" key="1">
    <source>
        <dbReference type="ARBA" id="ARBA00001947"/>
    </source>
</evidence>
<dbReference type="PANTHER" id="PTHR43462:SF1">
    <property type="entry name" value="ALANYL-TRNA EDITING PROTEIN AARSD1"/>
    <property type="match status" value="1"/>
</dbReference>
<dbReference type="GO" id="GO:0006419">
    <property type="term" value="P:alanyl-tRNA aminoacylation"/>
    <property type="evidence" value="ECO:0007669"/>
    <property type="project" value="InterPro"/>
</dbReference>
<dbReference type="Gene3D" id="2.40.30.130">
    <property type="match status" value="1"/>
</dbReference>
<dbReference type="InterPro" id="IPR018163">
    <property type="entry name" value="Thr/Ala-tRNA-synth_IIc_edit"/>
</dbReference>
<dbReference type="PROSITE" id="PS50860">
    <property type="entry name" value="AA_TRNA_LIGASE_II_ALA"/>
    <property type="match status" value="1"/>
</dbReference>
<keyword evidence="7" id="KW-1185">Reference proteome</keyword>